<sequence length="174" mass="19274">MVSSNLYDLLQLEPTATHEEIVASYRRLAQIYHPDKNPGSRAEAADRFQRIQQAYERLSNPTTRARYDASIGQGLPRSNAMEASYSYDLVFPIGDSPNSFHMNRVRYPDGSLGGFAFRYDPQNNMAVPERHATSRQRDDGGVARDFAVAQAARAARATRPDPAAQAVQSAQQAA</sequence>
<keyword evidence="4" id="KW-1185">Reference proteome</keyword>
<evidence type="ECO:0000256" key="1">
    <source>
        <dbReference type="SAM" id="MobiDB-lite"/>
    </source>
</evidence>
<dbReference type="Pfam" id="PF00226">
    <property type="entry name" value="DnaJ"/>
    <property type="match status" value="1"/>
</dbReference>
<dbReference type="PRINTS" id="PR00625">
    <property type="entry name" value="JDOMAIN"/>
</dbReference>
<feature type="domain" description="J" evidence="2">
    <location>
        <begin position="5"/>
        <end position="71"/>
    </location>
</feature>
<dbReference type="InterPro" id="IPR036869">
    <property type="entry name" value="J_dom_sf"/>
</dbReference>
<accession>A0A4Q4TEY8</accession>
<dbReference type="InterPro" id="IPR018253">
    <property type="entry name" value="DnaJ_domain_CS"/>
</dbReference>
<dbReference type="OrthoDB" id="10250354at2759"/>
<evidence type="ECO:0000313" key="3">
    <source>
        <dbReference type="EMBL" id="RYP03823.1"/>
    </source>
</evidence>
<gene>
    <name evidence="3" type="ORF">DL764_004873</name>
</gene>
<dbReference type="InterPro" id="IPR050817">
    <property type="entry name" value="DjlA_DnaK_co-chaperone"/>
</dbReference>
<dbReference type="SUPFAM" id="SSF46565">
    <property type="entry name" value="Chaperone J-domain"/>
    <property type="match status" value="1"/>
</dbReference>
<dbReference type="AlphaFoldDB" id="A0A4Q4TEY8"/>
<dbReference type="Proteomes" id="UP000293360">
    <property type="component" value="Unassembled WGS sequence"/>
</dbReference>
<comment type="caution">
    <text evidence="3">The sequence shown here is derived from an EMBL/GenBank/DDBJ whole genome shotgun (WGS) entry which is preliminary data.</text>
</comment>
<dbReference type="Gene3D" id="1.10.287.110">
    <property type="entry name" value="DnaJ domain"/>
    <property type="match status" value="1"/>
</dbReference>
<evidence type="ECO:0000259" key="2">
    <source>
        <dbReference type="PROSITE" id="PS50076"/>
    </source>
</evidence>
<dbReference type="EMBL" id="QJNU01000240">
    <property type="protein sequence ID" value="RYP03823.1"/>
    <property type="molecule type" value="Genomic_DNA"/>
</dbReference>
<name>A0A4Q4TEY8_9PEZI</name>
<dbReference type="CDD" id="cd06257">
    <property type="entry name" value="DnaJ"/>
    <property type="match status" value="1"/>
</dbReference>
<reference evidence="3 4" key="1">
    <citation type="submission" date="2018-06" db="EMBL/GenBank/DDBJ databases">
        <title>Complete Genomes of Monosporascus.</title>
        <authorList>
            <person name="Robinson A.J."/>
            <person name="Natvig D.O."/>
        </authorList>
    </citation>
    <scope>NUCLEOTIDE SEQUENCE [LARGE SCALE GENOMIC DNA]</scope>
    <source>
        <strain evidence="3 4">CBS 110550</strain>
    </source>
</reference>
<organism evidence="3 4">
    <name type="scientific">Monosporascus ibericus</name>
    <dbReference type="NCBI Taxonomy" id="155417"/>
    <lineage>
        <taxon>Eukaryota</taxon>
        <taxon>Fungi</taxon>
        <taxon>Dikarya</taxon>
        <taxon>Ascomycota</taxon>
        <taxon>Pezizomycotina</taxon>
        <taxon>Sordariomycetes</taxon>
        <taxon>Xylariomycetidae</taxon>
        <taxon>Xylariales</taxon>
        <taxon>Xylariales incertae sedis</taxon>
        <taxon>Monosporascus</taxon>
    </lineage>
</organism>
<dbReference type="PANTHER" id="PTHR24074">
    <property type="entry name" value="CO-CHAPERONE PROTEIN DJLA"/>
    <property type="match status" value="1"/>
</dbReference>
<dbReference type="STRING" id="155417.A0A4Q4TEY8"/>
<dbReference type="InterPro" id="IPR001623">
    <property type="entry name" value="DnaJ_domain"/>
</dbReference>
<dbReference type="PROSITE" id="PS00636">
    <property type="entry name" value="DNAJ_1"/>
    <property type="match status" value="1"/>
</dbReference>
<feature type="region of interest" description="Disordered" evidence="1">
    <location>
        <begin position="152"/>
        <end position="174"/>
    </location>
</feature>
<proteinExistence type="predicted"/>
<dbReference type="PROSITE" id="PS50076">
    <property type="entry name" value="DNAJ_2"/>
    <property type="match status" value="1"/>
</dbReference>
<dbReference type="SMART" id="SM00271">
    <property type="entry name" value="DnaJ"/>
    <property type="match status" value="1"/>
</dbReference>
<evidence type="ECO:0000313" key="4">
    <source>
        <dbReference type="Proteomes" id="UP000293360"/>
    </source>
</evidence>
<protein>
    <recommendedName>
        <fullName evidence="2">J domain-containing protein</fullName>
    </recommendedName>
</protein>